<reference evidence="1 2" key="1">
    <citation type="submission" date="2019-10" db="EMBL/GenBank/DDBJ databases">
        <title>Assembly and Annotation for the nematode Trichostrongylus colubriformis.</title>
        <authorList>
            <person name="Martin J."/>
        </authorList>
    </citation>
    <scope>NUCLEOTIDE SEQUENCE [LARGE SCALE GENOMIC DNA]</scope>
    <source>
        <strain evidence="1">G859</strain>
        <tissue evidence="1">Whole worm</tissue>
    </source>
</reference>
<accession>A0AAN8FFB1</accession>
<dbReference type="EMBL" id="WIXE01009149">
    <property type="protein sequence ID" value="KAK5978681.1"/>
    <property type="molecule type" value="Genomic_DNA"/>
</dbReference>
<dbReference type="AlphaFoldDB" id="A0AAN8FFB1"/>
<sequence length="115" mass="13007">MKLIAADTGVNFSKTNAAPDILDLRIFMQKLHAIPISHRSSPTVKLSEVDETVYKNNITYLANYGSRGEHMHFRATRTMSLCKQQQYNMFKNSATRKLSGINYSDPAVTWILILG</sequence>
<name>A0AAN8FFB1_TRICO</name>
<gene>
    <name evidence="1" type="ORF">GCK32_021571</name>
</gene>
<evidence type="ECO:0000313" key="1">
    <source>
        <dbReference type="EMBL" id="KAK5978681.1"/>
    </source>
</evidence>
<keyword evidence="2" id="KW-1185">Reference proteome</keyword>
<dbReference type="Proteomes" id="UP001331761">
    <property type="component" value="Unassembled WGS sequence"/>
</dbReference>
<protein>
    <submittedName>
        <fullName evidence="1">Uncharacterized protein</fullName>
    </submittedName>
</protein>
<evidence type="ECO:0000313" key="2">
    <source>
        <dbReference type="Proteomes" id="UP001331761"/>
    </source>
</evidence>
<proteinExistence type="predicted"/>
<organism evidence="1 2">
    <name type="scientific">Trichostrongylus colubriformis</name>
    <name type="common">Black scour worm</name>
    <dbReference type="NCBI Taxonomy" id="6319"/>
    <lineage>
        <taxon>Eukaryota</taxon>
        <taxon>Metazoa</taxon>
        <taxon>Ecdysozoa</taxon>
        <taxon>Nematoda</taxon>
        <taxon>Chromadorea</taxon>
        <taxon>Rhabditida</taxon>
        <taxon>Rhabditina</taxon>
        <taxon>Rhabditomorpha</taxon>
        <taxon>Strongyloidea</taxon>
        <taxon>Trichostrongylidae</taxon>
        <taxon>Trichostrongylus</taxon>
    </lineage>
</organism>
<comment type="caution">
    <text evidence="1">The sequence shown here is derived from an EMBL/GenBank/DDBJ whole genome shotgun (WGS) entry which is preliminary data.</text>
</comment>